<dbReference type="GO" id="GO:0000287">
    <property type="term" value="F:magnesium ion binding"/>
    <property type="evidence" value="ECO:0007669"/>
    <property type="project" value="UniProtKB-UniRule"/>
</dbReference>
<dbReference type="EC" id="3.1.-.-" evidence="6"/>
<evidence type="ECO:0000256" key="6">
    <source>
        <dbReference type="HAMAP-Rule" id="MF_00265"/>
    </source>
</evidence>
<dbReference type="KEGG" id="actp:B6G06_03250"/>
<accession>A0A8H9H9C8</accession>
<dbReference type="Gene3D" id="3.40.50.1010">
    <property type="entry name" value="5'-nuclease"/>
    <property type="match status" value="1"/>
</dbReference>
<dbReference type="AlphaFoldDB" id="A0A8H9H9C8"/>
<comment type="function">
    <text evidence="6">Toxic component of a toxin-antitoxin (TA) system. An RNase.</text>
</comment>
<comment type="cofactor">
    <cofactor evidence="6">
        <name>Mg(2+)</name>
        <dbReference type="ChEBI" id="CHEBI:18420"/>
    </cofactor>
</comment>
<evidence type="ECO:0000256" key="5">
    <source>
        <dbReference type="ARBA" id="ARBA00022842"/>
    </source>
</evidence>
<feature type="binding site" evidence="6">
    <location>
        <position position="5"/>
    </location>
    <ligand>
        <name>Mg(2+)</name>
        <dbReference type="ChEBI" id="CHEBI:18420"/>
    </ligand>
</feature>
<organism evidence="8 9">
    <name type="scientific">Actinomyces gaoshouyii</name>
    <dbReference type="NCBI Taxonomy" id="1960083"/>
    <lineage>
        <taxon>Bacteria</taxon>
        <taxon>Bacillati</taxon>
        <taxon>Actinomycetota</taxon>
        <taxon>Actinomycetes</taxon>
        <taxon>Actinomycetales</taxon>
        <taxon>Actinomycetaceae</taxon>
        <taxon>Actinomyces</taxon>
    </lineage>
</organism>
<evidence type="ECO:0000256" key="4">
    <source>
        <dbReference type="ARBA" id="ARBA00022801"/>
    </source>
</evidence>
<keyword evidence="4 6" id="KW-0378">Hydrolase</keyword>
<keyword evidence="3 6" id="KW-0479">Metal-binding</keyword>
<dbReference type="GO" id="GO:0016787">
    <property type="term" value="F:hydrolase activity"/>
    <property type="evidence" value="ECO:0007669"/>
    <property type="project" value="UniProtKB-KW"/>
</dbReference>
<dbReference type="InterPro" id="IPR022907">
    <property type="entry name" value="VapC_family"/>
</dbReference>
<reference evidence="8" key="1">
    <citation type="journal article" date="2014" name="Int. J. Syst. Evol. Microbiol.">
        <title>Complete genome sequence of Corynebacterium casei LMG S-19264T (=DSM 44701T), isolated from a smear-ripened cheese.</title>
        <authorList>
            <consortium name="US DOE Joint Genome Institute (JGI-PGF)"/>
            <person name="Walter F."/>
            <person name="Albersmeier A."/>
            <person name="Kalinowski J."/>
            <person name="Ruckert C."/>
        </authorList>
    </citation>
    <scope>NUCLEOTIDE SEQUENCE</scope>
    <source>
        <strain evidence="8">CGMCC 4.7372</strain>
    </source>
</reference>
<comment type="similarity">
    <text evidence="6">Belongs to the PINc/VapC protein family.</text>
</comment>
<reference evidence="8" key="2">
    <citation type="submission" date="2020-09" db="EMBL/GenBank/DDBJ databases">
        <authorList>
            <person name="Sun Q."/>
            <person name="Zhou Y."/>
        </authorList>
    </citation>
    <scope>NUCLEOTIDE SEQUENCE</scope>
    <source>
        <strain evidence="8">CGMCC 4.7372</strain>
    </source>
</reference>
<dbReference type="RefSeq" id="WP_080463098.1">
    <property type="nucleotide sequence ID" value="NZ_BMNJ01000005.1"/>
</dbReference>
<protein>
    <recommendedName>
        <fullName evidence="6">Ribonuclease VapC</fullName>
        <shortName evidence="6">RNase VapC</shortName>
        <ecNumber evidence="6">3.1.-.-</ecNumber>
    </recommendedName>
    <alternativeName>
        <fullName evidence="6">Toxin VapC</fullName>
    </alternativeName>
</protein>
<gene>
    <name evidence="8" type="primary">vapc32</name>
    <name evidence="6" type="synonym">vapC</name>
    <name evidence="8" type="ORF">GCM10011612_15650</name>
</gene>
<evidence type="ECO:0000256" key="2">
    <source>
        <dbReference type="ARBA" id="ARBA00022722"/>
    </source>
</evidence>
<dbReference type="InterPro" id="IPR029060">
    <property type="entry name" value="PIN-like_dom_sf"/>
</dbReference>
<dbReference type="Proteomes" id="UP000614239">
    <property type="component" value="Unassembled WGS sequence"/>
</dbReference>
<keyword evidence="5 6" id="KW-0460">Magnesium</keyword>
<dbReference type="Pfam" id="PF01850">
    <property type="entry name" value="PIN"/>
    <property type="match status" value="1"/>
</dbReference>
<evidence type="ECO:0000313" key="8">
    <source>
        <dbReference type="EMBL" id="GGO99127.1"/>
    </source>
</evidence>
<comment type="caution">
    <text evidence="8">The sequence shown here is derived from an EMBL/GenBank/DDBJ whole genome shotgun (WGS) entry which is preliminary data.</text>
</comment>
<keyword evidence="9" id="KW-1185">Reference proteome</keyword>
<keyword evidence="6" id="KW-0800">Toxin</keyword>
<keyword evidence="2 6" id="KW-0540">Nuclease</keyword>
<dbReference type="InterPro" id="IPR002716">
    <property type="entry name" value="PIN_dom"/>
</dbReference>
<dbReference type="HAMAP" id="MF_00265">
    <property type="entry name" value="VapC_Nob1"/>
    <property type="match status" value="1"/>
</dbReference>
<feature type="domain" description="PIN" evidence="7">
    <location>
        <begin position="2"/>
        <end position="112"/>
    </location>
</feature>
<dbReference type="EMBL" id="BMNJ01000005">
    <property type="protein sequence ID" value="GGO99127.1"/>
    <property type="molecule type" value="Genomic_DNA"/>
</dbReference>
<feature type="binding site" evidence="6">
    <location>
        <position position="86"/>
    </location>
    <ligand>
        <name>Mg(2+)</name>
        <dbReference type="ChEBI" id="CHEBI:18420"/>
    </ligand>
</feature>
<dbReference type="GO" id="GO:0004540">
    <property type="term" value="F:RNA nuclease activity"/>
    <property type="evidence" value="ECO:0007669"/>
    <property type="project" value="InterPro"/>
</dbReference>
<dbReference type="GO" id="GO:0090729">
    <property type="term" value="F:toxin activity"/>
    <property type="evidence" value="ECO:0007669"/>
    <property type="project" value="UniProtKB-KW"/>
</dbReference>
<evidence type="ECO:0000313" key="9">
    <source>
        <dbReference type="Proteomes" id="UP000614239"/>
    </source>
</evidence>
<dbReference type="OrthoDB" id="329172at2"/>
<sequence length="120" mass="13220">MILVDTNVWIDHLHASETRLVGLLESALVATHEAVLTELALGSLKNRQDVLDSLASLRRVPRISDGEVRWFVERRCLWGRGLSAVDAHLLASAVAVPGTLLWTRDRRLAVAADELGVGYQ</sequence>
<dbReference type="SUPFAM" id="SSF88723">
    <property type="entry name" value="PIN domain-like"/>
    <property type="match status" value="1"/>
</dbReference>
<evidence type="ECO:0000259" key="7">
    <source>
        <dbReference type="Pfam" id="PF01850"/>
    </source>
</evidence>
<evidence type="ECO:0000256" key="1">
    <source>
        <dbReference type="ARBA" id="ARBA00022649"/>
    </source>
</evidence>
<name>A0A8H9H9C8_9ACTO</name>
<keyword evidence="1 6" id="KW-1277">Toxin-antitoxin system</keyword>
<evidence type="ECO:0000256" key="3">
    <source>
        <dbReference type="ARBA" id="ARBA00022723"/>
    </source>
</evidence>
<proteinExistence type="inferred from homology"/>